<feature type="transmembrane region" description="Helical" evidence="8">
    <location>
        <begin position="280"/>
        <end position="297"/>
    </location>
</feature>
<feature type="transmembrane region" description="Helical" evidence="8">
    <location>
        <begin position="123"/>
        <end position="140"/>
    </location>
</feature>
<evidence type="ECO:0000256" key="1">
    <source>
        <dbReference type="ARBA" id="ARBA00004651"/>
    </source>
</evidence>
<evidence type="ECO:0000313" key="10">
    <source>
        <dbReference type="Proteomes" id="UP000324896"/>
    </source>
</evidence>
<dbReference type="CDD" id="cd06853">
    <property type="entry name" value="GT_WecA_like"/>
    <property type="match status" value="1"/>
</dbReference>
<feature type="transmembrane region" description="Helical" evidence="8">
    <location>
        <begin position="92"/>
        <end position="111"/>
    </location>
</feature>
<accession>A0A1G6SQ16</accession>
<dbReference type="PANTHER" id="PTHR22926">
    <property type="entry name" value="PHOSPHO-N-ACETYLMURAMOYL-PENTAPEPTIDE-TRANSFERASE"/>
    <property type="match status" value="1"/>
</dbReference>
<organism evidence="9 10">
    <name type="scientific">Halanaerobium congolense</name>
    <dbReference type="NCBI Taxonomy" id="54121"/>
    <lineage>
        <taxon>Bacteria</taxon>
        <taxon>Bacillati</taxon>
        <taxon>Bacillota</taxon>
        <taxon>Clostridia</taxon>
        <taxon>Halanaerobiales</taxon>
        <taxon>Halanaerobiaceae</taxon>
        <taxon>Halanaerobium</taxon>
    </lineage>
</organism>
<feature type="transmembrane region" description="Helical" evidence="8">
    <location>
        <begin position="256"/>
        <end position="274"/>
    </location>
</feature>
<evidence type="ECO:0000256" key="5">
    <source>
        <dbReference type="ARBA" id="ARBA00022989"/>
    </source>
</evidence>
<sequence>MKSIENKKNVSYPLGGLLVFVIFMIGFFILRGNYSINLHLLAGLALIYLIGVIDDYKDLTAKLKLFLQLAVISYLVFYGIRVTYVTNPFEGFIYFENLSIPVTVIWILMMVNLMNLLNALKGMASGIAMITSVFIIIIAWDLGRMFTVVFAGILLAGLIITRLLNRKNGNWELGNSGSMLIGALLAIISIVGAVKSVTFISLFLPVILLGVPIINGFIGLYQVVFSPKFKLNQLRTRMLHHVLLDWGISEDQSRQILYIITFVFGLAAFLLTKITTTQSFMIIILIAFFLLVYFRELRHNAAKRHKLVNVKLLKDIQLNLYQIRDKLQYKLANGELTTVREEISELETILIKRIPNYLRDIDNFNYEFTDDDSISYQLEEILNFIENIFDNYYSEYENLNYILRDYNYELRETKEKLDQIYMKLK</sequence>
<reference evidence="9 10" key="1">
    <citation type="submission" date="2016-10" db="EMBL/GenBank/DDBJ databases">
        <authorList>
            <person name="Varghese N."/>
            <person name="Submissions S."/>
        </authorList>
    </citation>
    <scope>NUCLEOTIDE SEQUENCE [LARGE SCALE GENOMIC DNA]</scope>
    <source>
        <strain evidence="9 10">WG10</strain>
    </source>
</reference>
<dbReference type="GO" id="GO:0005886">
    <property type="term" value="C:plasma membrane"/>
    <property type="evidence" value="ECO:0007669"/>
    <property type="project" value="UniProtKB-SubCell"/>
</dbReference>
<dbReference type="Proteomes" id="UP000324896">
    <property type="component" value="Unassembled WGS sequence"/>
</dbReference>
<dbReference type="InterPro" id="IPR000715">
    <property type="entry name" value="Glycosyl_transferase_4"/>
</dbReference>
<dbReference type="EMBL" id="FMYT01000032">
    <property type="protein sequence ID" value="SDD18764.1"/>
    <property type="molecule type" value="Genomic_DNA"/>
</dbReference>
<keyword evidence="5 8" id="KW-1133">Transmembrane helix</keyword>
<gene>
    <name evidence="9" type="ORF">SAMN04488597_1324</name>
</gene>
<evidence type="ECO:0000256" key="3">
    <source>
        <dbReference type="ARBA" id="ARBA00022679"/>
    </source>
</evidence>
<dbReference type="AlphaFoldDB" id="A0A1G6SQ16"/>
<feature type="transmembrane region" description="Helical" evidence="8">
    <location>
        <begin position="176"/>
        <end position="194"/>
    </location>
</feature>
<evidence type="ECO:0000256" key="2">
    <source>
        <dbReference type="ARBA" id="ARBA00022475"/>
    </source>
</evidence>
<dbReference type="PANTHER" id="PTHR22926:SF3">
    <property type="entry name" value="UNDECAPRENYL-PHOSPHATE ALPHA-N-ACETYLGLUCOSAMINYL 1-PHOSPHATE TRANSFERASE"/>
    <property type="match status" value="1"/>
</dbReference>
<dbReference type="GO" id="GO:0016780">
    <property type="term" value="F:phosphotransferase activity, for other substituted phosphate groups"/>
    <property type="evidence" value="ECO:0007669"/>
    <property type="project" value="InterPro"/>
</dbReference>
<feature type="transmembrane region" description="Helical" evidence="8">
    <location>
        <begin position="146"/>
        <end position="164"/>
    </location>
</feature>
<keyword evidence="3 9" id="KW-0808">Transferase</keyword>
<keyword evidence="7" id="KW-0460">Magnesium</keyword>
<feature type="transmembrane region" description="Helical" evidence="8">
    <location>
        <begin position="12"/>
        <end position="30"/>
    </location>
</feature>
<evidence type="ECO:0000256" key="8">
    <source>
        <dbReference type="SAM" id="Phobius"/>
    </source>
</evidence>
<dbReference type="GO" id="GO:0009103">
    <property type="term" value="P:lipopolysaccharide biosynthetic process"/>
    <property type="evidence" value="ECO:0007669"/>
    <property type="project" value="TreeGrafter"/>
</dbReference>
<evidence type="ECO:0000256" key="6">
    <source>
        <dbReference type="ARBA" id="ARBA00023136"/>
    </source>
</evidence>
<dbReference type="GO" id="GO:0071555">
    <property type="term" value="P:cell wall organization"/>
    <property type="evidence" value="ECO:0007669"/>
    <property type="project" value="TreeGrafter"/>
</dbReference>
<evidence type="ECO:0000313" key="9">
    <source>
        <dbReference type="EMBL" id="SDD18764.1"/>
    </source>
</evidence>
<keyword evidence="7" id="KW-0479">Metal-binding</keyword>
<proteinExistence type="predicted"/>
<evidence type="ECO:0000256" key="4">
    <source>
        <dbReference type="ARBA" id="ARBA00022692"/>
    </source>
</evidence>
<keyword evidence="6 8" id="KW-0472">Membrane</keyword>
<evidence type="ECO:0000256" key="7">
    <source>
        <dbReference type="PIRSR" id="PIRSR600715-1"/>
    </source>
</evidence>
<feature type="transmembrane region" description="Helical" evidence="8">
    <location>
        <begin position="200"/>
        <end position="225"/>
    </location>
</feature>
<keyword evidence="2" id="KW-1003">Cell membrane</keyword>
<dbReference type="GO" id="GO:0046872">
    <property type="term" value="F:metal ion binding"/>
    <property type="evidence" value="ECO:0007669"/>
    <property type="project" value="UniProtKB-KW"/>
</dbReference>
<feature type="transmembrane region" description="Helical" evidence="8">
    <location>
        <begin position="65"/>
        <end position="86"/>
    </location>
</feature>
<feature type="binding site" evidence="7">
    <location>
        <position position="115"/>
    </location>
    <ligand>
        <name>Mg(2+)</name>
        <dbReference type="ChEBI" id="CHEBI:18420"/>
    </ligand>
</feature>
<feature type="transmembrane region" description="Helical" evidence="8">
    <location>
        <begin position="36"/>
        <end position="53"/>
    </location>
</feature>
<dbReference type="RefSeq" id="WP_149796926.1">
    <property type="nucleotide sequence ID" value="NZ_FMYT01000032.1"/>
</dbReference>
<protein>
    <submittedName>
        <fullName evidence="9">UDP-N-acetylmuramyl pentapeptide phosphotransferase/UDP-N-acetylglucosamine-1-phosphate transferase</fullName>
    </submittedName>
</protein>
<dbReference type="Pfam" id="PF00953">
    <property type="entry name" value="Glycos_transf_4"/>
    <property type="match status" value="1"/>
</dbReference>
<comment type="cofactor">
    <cofactor evidence="7">
        <name>Mg(2+)</name>
        <dbReference type="ChEBI" id="CHEBI:18420"/>
    </cofactor>
</comment>
<name>A0A1G6SQ16_9FIRM</name>
<comment type="subcellular location">
    <subcellularLocation>
        <location evidence="1">Cell membrane</location>
        <topology evidence="1">Multi-pass membrane protein</topology>
    </subcellularLocation>
</comment>
<dbReference type="GO" id="GO:0044038">
    <property type="term" value="P:cell wall macromolecule biosynthetic process"/>
    <property type="evidence" value="ECO:0007669"/>
    <property type="project" value="TreeGrafter"/>
</dbReference>
<keyword evidence="4 8" id="KW-0812">Transmembrane</keyword>